<gene>
    <name evidence="1" type="ORF">CAL29_20965</name>
</gene>
<comment type="caution">
    <text evidence="1">The sequence shown here is derived from an EMBL/GenBank/DDBJ whole genome shotgun (WGS) entry which is preliminary data.</text>
</comment>
<reference evidence="2" key="1">
    <citation type="submission" date="2017-05" db="EMBL/GenBank/DDBJ databases">
        <title>Complete and WGS of Bordetella genogroups.</title>
        <authorList>
            <person name="Spilker T."/>
            <person name="Lipuma J."/>
        </authorList>
    </citation>
    <scope>NUCLEOTIDE SEQUENCE [LARGE SCALE GENOMIC DNA]</scope>
    <source>
        <strain evidence="2">AU16122</strain>
    </source>
</reference>
<dbReference type="Gene3D" id="3.20.20.410">
    <property type="entry name" value="Protein of unknown function UPF0759"/>
    <property type="match status" value="1"/>
</dbReference>
<sequence length="301" mass="34030">MSIRVGTASWTDRTLLACGRFYPPALRDDAAGRLRYYAARFPLAEIDASYYALPDPRQAQAWAERTPADFVFNIKSFRLFTGHQTPLRALDPDLRRELPPADPDTVVYADQLPAEIREETWRRFLIALDPLRMSGKLGAVHFQFPPWIRPDRRGMLRIQDCAAHMEEDLVAAVELRHAGWYEGAAARASTLDFLRGLGAAHTVVDAPQGHDNTVPAVWQATRDDLAVVRLHGRNTEAWNSRGAASSSRFQYEYTPEELAELARQVRELARRVRETHVVLNTNFEDQGMRNAQGLIAALQAR</sequence>
<proteinExistence type="predicted"/>
<name>A0A261RZG9_9BORD</name>
<dbReference type="RefSeq" id="WP_094854918.1">
    <property type="nucleotide sequence ID" value="NZ_NEVM01000005.1"/>
</dbReference>
<dbReference type="EMBL" id="NEVM01000005">
    <property type="protein sequence ID" value="OZI30494.1"/>
    <property type="molecule type" value="Genomic_DNA"/>
</dbReference>
<dbReference type="OrthoDB" id="9780310at2"/>
<dbReference type="PANTHER" id="PTHR30348:SF13">
    <property type="entry name" value="UPF0759 PROTEIN YUNF"/>
    <property type="match status" value="1"/>
</dbReference>
<dbReference type="SUPFAM" id="SSF117396">
    <property type="entry name" value="TM1631-like"/>
    <property type="match status" value="1"/>
</dbReference>
<dbReference type="AlphaFoldDB" id="A0A261RZG9"/>
<dbReference type="Proteomes" id="UP000216020">
    <property type="component" value="Unassembled WGS sequence"/>
</dbReference>
<dbReference type="InterPro" id="IPR036520">
    <property type="entry name" value="UPF0759_sf"/>
</dbReference>
<dbReference type="Pfam" id="PF01904">
    <property type="entry name" value="DUF72"/>
    <property type="match status" value="1"/>
</dbReference>
<organism evidence="1 2">
    <name type="scientific">Bordetella genomosp. 10</name>
    <dbReference type="NCBI Taxonomy" id="1416804"/>
    <lineage>
        <taxon>Bacteria</taxon>
        <taxon>Pseudomonadati</taxon>
        <taxon>Pseudomonadota</taxon>
        <taxon>Betaproteobacteria</taxon>
        <taxon>Burkholderiales</taxon>
        <taxon>Alcaligenaceae</taxon>
        <taxon>Bordetella</taxon>
    </lineage>
</organism>
<evidence type="ECO:0000313" key="1">
    <source>
        <dbReference type="EMBL" id="OZI30494.1"/>
    </source>
</evidence>
<protein>
    <recommendedName>
        <fullName evidence="3">DUF72 domain-containing protein</fullName>
    </recommendedName>
</protein>
<evidence type="ECO:0000313" key="2">
    <source>
        <dbReference type="Proteomes" id="UP000216020"/>
    </source>
</evidence>
<dbReference type="PANTHER" id="PTHR30348">
    <property type="entry name" value="UNCHARACTERIZED PROTEIN YECE"/>
    <property type="match status" value="1"/>
</dbReference>
<dbReference type="InterPro" id="IPR002763">
    <property type="entry name" value="DUF72"/>
</dbReference>
<accession>A0A261RZG9</accession>
<keyword evidence="2" id="KW-1185">Reference proteome</keyword>
<evidence type="ECO:0008006" key="3">
    <source>
        <dbReference type="Google" id="ProtNLM"/>
    </source>
</evidence>